<organism evidence="2 3">
    <name type="scientific">Eumeta variegata</name>
    <name type="common">Bagworm moth</name>
    <name type="synonym">Eumeta japonica</name>
    <dbReference type="NCBI Taxonomy" id="151549"/>
    <lineage>
        <taxon>Eukaryota</taxon>
        <taxon>Metazoa</taxon>
        <taxon>Ecdysozoa</taxon>
        <taxon>Arthropoda</taxon>
        <taxon>Hexapoda</taxon>
        <taxon>Insecta</taxon>
        <taxon>Pterygota</taxon>
        <taxon>Neoptera</taxon>
        <taxon>Endopterygota</taxon>
        <taxon>Lepidoptera</taxon>
        <taxon>Glossata</taxon>
        <taxon>Ditrysia</taxon>
        <taxon>Tineoidea</taxon>
        <taxon>Psychidae</taxon>
        <taxon>Oiketicinae</taxon>
        <taxon>Eumeta</taxon>
    </lineage>
</organism>
<name>A0A4C1ZBK9_EUMVA</name>
<evidence type="ECO:0000313" key="3">
    <source>
        <dbReference type="Proteomes" id="UP000299102"/>
    </source>
</evidence>
<accession>A0A4C1ZBK9</accession>
<evidence type="ECO:0000313" key="2">
    <source>
        <dbReference type="EMBL" id="GBP85208.1"/>
    </source>
</evidence>
<reference evidence="2 3" key="1">
    <citation type="journal article" date="2019" name="Commun. Biol.">
        <title>The bagworm genome reveals a unique fibroin gene that provides high tensile strength.</title>
        <authorList>
            <person name="Kono N."/>
            <person name="Nakamura H."/>
            <person name="Ohtoshi R."/>
            <person name="Tomita M."/>
            <person name="Numata K."/>
            <person name="Arakawa K."/>
        </authorList>
    </citation>
    <scope>NUCLEOTIDE SEQUENCE [LARGE SCALE GENOMIC DNA]</scope>
</reference>
<protein>
    <submittedName>
        <fullName evidence="2">Uncharacterized protein</fullName>
    </submittedName>
</protein>
<feature type="compositionally biased region" description="Polar residues" evidence="1">
    <location>
        <begin position="8"/>
        <end position="20"/>
    </location>
</feature>
<comment type="caution">
    <text evidence="2">The sequence shown here is derived from an EMBL/GenBank/DDBJ whole genome shotgun (WGS) entry which is preliminary data.</text>
</comment>
<feature type="region of interest" description="Disordered" evidence="1">
    <location>
        <begin position="1"/>
        <end position="20"/>
    </location>
</feature>
<dbReference type="AlphaFoldDB" id="A0A4C1ZBK9"/>
<gene>
    <name evidence="2" type="ORF">EVAR_47644_1</name>
</gene>
<dbReference type="Proteomes" id="UP000299102">
    <property type="component" value="Unassembled WGS sequence"/>
</dbReference>
<keyword evidence="3" id="KW-1185">Reference proteome</keyword>
<proteinExistence type="predicted"/>
<evidence type="ECO:0000256" key="1">
    <source>
        <dbReference type="SAM" id="MobiDB-lite"/>
    </source>
</evidence>
<sequence>MKPKSLLPQMSSLHPPTVDSNYGSHKCIWSIANGISDVCWVEVETIDSDGTVLPDAVWLRNFIIFKLKAWAPCTARAVGGGPSPTLRAATEGKIKIP</sequence>
<dbReference type="EMBL" id="BGZK01001722">
    <property type="protein sequence ID" value="GBP85208.1"/>
    <property type="molecule type" value="Genomic_DNA"/>
</dbReference>